<feature type="compositionally biased region" description="Basic residues" evidence="1">
    <location>
        <begin position="174"/>
        <end position="192"/>
    </location>
</feature>
<feature type="region of interest" description="Disordered" evidence="1">
    <location>
        <begin position="171"/>
        <end position="253"/>
    </location>
</feature>
<proteinExistence type="predicted"/>
<evidence type="ECO:0000313" key="2">
    <source>
        <dbReference type="EMBL" id="KAF2250719.1"/>
    </source>
</evidence>
<dbReference type="OrthoDB" id="5425061at2759"/>
<feature type="compositionally biased region" description="Basic and acidic residues" evidence="1">
    <location>
        <begin position="228"/>
        <end position="244"/>
    </location>
</feature>
<dbReference type="InterPro" id="IPR018555">
    <property type="entry name" value="C630.06c-like"/>
</dbReference>
<evidence type="ECO:0000313" key="3">
    <source>
        <dbReference type="Proteomes" id="UP000800094"/>
    </source>
</evidence>
<dbReference type="EMBL" id="ML987193">
    <property type="protein sequence ID" value="KAF2250719.1"/>
    <property type="molecule type" value="Genomic_DNA"/>
</dbReference>
<feature type="compositionally biased region" description="Basic residues" evidence="1">
    <location>
        <begin position="216"/>
        <end position="227"/>
    </location>
</feature>
<sequence length="253" mass="28030">MFDLPSAKRVRRDELQSPASSPRSSPDPDLTELLRSRAHDEFAFTATESEAAKDEAATAASEDDEAELILFAAPSNAPQSHKIRLSSPGAGTDDPGFVVKKPRSYYFADAITSEKEKELDAVAMTGDAVMDMSREPWPGCALPWKVQMISAAGLKKSVLVGHPPTLVTVEEKVQKRKRKGKKSRIALRKKLQATKEKEAEQARLALEKEETEREKRTRRNREKKVKKKERDKAKKLAGAGHEDPPSPNSDSVD</sequence>
<dbReference type="AlphaFoldDB" id="A0A6A6IKI9"/>
<accession>A0A6A6IKI9</accession>
<evidence type="ECO:0000256" key="1">
    <source>
        <dbReference type="SAM" id="MobiDB-lite"/>
    </source>
</evidence>
<dbReference type="GeneID" id="54584251"/>
<dbReference type="RefSeq" id="XP_033685723.1">
    <property type="nucleotide sequence ID" value="XM_033830921.1"/>
</dbReference>
<keyword evidence="3" id="KW-1185">Reference proteome</keyword>
<feature type="region of interest" description="Disordered" evidence="1">
    <location>
        <begin position="44"/>
        <end position="96"/>
    </location>
</feature>
<dbReference type="Proteomes" id="UP000800094">
    <property type="component" value="Unassembled WGS sequence"/>
</dbReference>
<reference evidence="2" key="1">
    <citation type="journal article" date="2020" name="Stud. Mycol.">
        <title>101 Dothideomycetes genomes: a test case for predicting lifestyles and emergence of pathogens.</title>
        <authorList>
            <person name="Haridas S."/>
            <person name="Albert R."/>
            <person name="Binder M."/>
            <person name="Bloem J."/>
            <person name="Labutti K."/>
            <person name="Salamov A."/>
            <person name="Andreopoulos B."/>
            <person name="Baker S."/>
            <person name="Barry K."/>
            <person name="Bills G."/>
            <person name="Bluhm B."/>
            <person name="Cannon C."/>
            <person name="Castanera R."/>
            <person name="Culley D."/>
            <person name="Daum C."/>
            <person name="Ezra D."/>
            <person name="Gonzalez J."/>
            <person name="Henrissat B."/>
            <person name="Kuo A."/>
            <person name="Liang C."/>
            <person name="Lipzen A."/>
            <person name="Lutzoni F."/>
            <person name="Magnuson J."/>
            <person name="Mondo S."/>
            <person name="Nolan M."/>
            <person name="Ohm R."/>
            <person name="Pangilinan J."/>
            <person name="Park H.-J."/>
            <person name="Ramirez L."/>
            <person name="Alfaro M."/>
            <person name="Sun H."/>
            <person name="Tritt A."/>
            <person name="Yoshinaga Y."/>
            <person name="Zwiers L.-H."/>
            <person name="Turgeon B."/>
            <person name="Goodwin S."/>
            <person name="Spatafora J."/>
            <person name="Crous P."/>
            <person name="Grigoriev I."/>
        </authorList>
    </citation>
    <scope>NUCLEOTIDE SEQUENCE</scope>
    <source>
        <strain evidence="2">CBS 122368</strain>
    </source>
</reference>
<name>A0A6A6IKI9_9PLEO</name>
<dbReference type="Pfam" id="PF09428">
    <property type="entry name" value="DUF2011"/>
    <property type="match status" value="1"/>
</dbReference>
<feature type="region of interest" description="Disordered" evidence="1">
    <location>
        <begin position="1"/>
        <end position="31"/>
    </location>
</feature>
<feature type="compositionally biased region" description="Basic and acidic residues" evidence="1">
    <location>
        <begin position="193"/>
        <end position="215"/>
    </location>
</feature>
<gene>
    <name evidence="2" type="ORF">BU26DRAFT_529880</name>
</gene>
<protein>
    <submittedName>
        <fullName evidence="2">Uncharacterized protein</fullName>
    </submittedName>
</protein>
<feature type="compositionally biased region" description="Low complexity" evidence="1">
    <location>
        <begin position="17"/>
        <end position="28"/>
    </location>
</feature>
<organism evidence="2 3">
    <name type="scientific">Trematosphaeria pertusa</name>
    <dbReference type="NCBI Taxonomy" id="390896"/>
    <lineage>
        <taxon>Eukaryota</taxon>
        <taxon>Fungi</taxon>
        <taxon>Dikarya</taxon>
        <taxon>Ascomycota</taxon>
        <taxon>Pezizomycotina</taxon>
        <taxon>Dothideomycetes</taxon>
        <taxon>Pleosporomycetidae</taxon>
        <taxon>Pleosporales</taxon>
        <taxon>Massarineae</taxon>
        <taxon>Trematosphaeriaceae</taxon>
        <taxon>Trematosphaeria</taxon>
    </lineage>
</organism>